<proteinExistence type="predicted"/>
<comment type="caution">
    <text evidence="1">The sequence shown here is derived from an EMBL/GenBank/DDBJ whole genome shotgun (WGS) entry which is preliminary data.</text>
</comment>
<gene>
    <name evidence="1" type="ORF">AGR7A_Cc250063</name>
</gene>
<accession>A0A1S7TNU0</accession>
<dbReference type="EMBL" id="FCNP01000018">
    <property type="protein sequence ID" value="CVI56010.1"/>
    <property type="molecule type" value="Genomic_DNA"/>
</dbReference>
<evidence type="ECO:0000313" key="1">
    <source>
        <dbReference type="EMBL" id="CVI56010.1"/>
    </source>
</evidence>
<dbReference type="Proteomes" id="UP000192140">
    <property type="component" value="Unassembled WGS sequence"/>
</dbReference>
<organism evidence="1 2">
    <name type="scientific">Agrobacterium deltaense NCPPB 1641</name>
    <dbReference type="NCBI Taxonomy" id="1183425"/>
    <lineage>
        <taxon>Bacteria</taxon>
        <taxon>Pseudomonadati</taxon>
        <taxon>Pseudomonadota</taxon>
        <taxon>Alphaproteobacteria</taxon>
        <taxon>Hyphomicrobiales</taxon>
        <taxon>Rhizobiaceae</taxon>
        <taxon>Rhizobium/Agrobacterium group</taxon>
        <taxon>Agrobacterium</taxon>
    </lineage>
</organism>
<name>A0A1S7TNU0_9HYPH</name>
<evidence type="ECO:0000313" key="2">
    <source>
        <dbReference type="Proteomes" id="UP000192140"/>
    </source>
</evidence>
<reference evidence="1" key="1">
    <citation type="submission" date="2016-01" db="EMBL/GenBank/DDBJ databases">
        <authorList>
            <person name="Regsiter A."/>
            <person name="william w."/>
        </authorList>
    </citation>
    <scope>NUCLEOTIDE SEQUENCE</scope>
    <source>
        <strain evidence="1">NCPPB 1641</strain>
    </source>
</reference>
<dbReference type="AlphaFoldDB" id="A0A1S7TNU0"/>
<sequence>MPSSALLRVESIVTRVETAVSGIYWTQLVCQYAVNETAGPRLTRPGRLARKWNVSPCCG</sequence>
<protein>
    <submittedName>
        <fullName evidence="1">Uncharacterized protein</fullName>
    </submittedName>
</protein>
<keyword evidence="2" id="KW-1185">Reference proteome</keyword>